<keyword evidence="8" id="KW-0479">Metal-binding</keyword>
<evidence type="ECO:0000256" key="12">
    <source>
        <dbReference type="ARBA" id="ARBA00045850"/>
    </source>
</evidence>
<keyword evidence="7" id="KW-0540">Nuclease</keyword>
<dbReference type="InterPro" id="IPR045249">
    <property type="entry name" value="HARBI1-like"/>
</dbReference>
<name>A0AAN7P6Y5_9COLE</name>
<accession>A0AAN7P6Y5</accession>
<evidence type="ECO:0000256" key="7">
    <source>
        <dbReference type="ARBA" id="ARBA00022722"/>
    </source>
</evidence>
<protein>
    <recommendedName>
        <fullName evidence="5">Putative nuclease HARBI1</fullName>
    </recommendedName>
    <alternativeName>
        <fullName evidence="11">Harbinger transposase-derived nuclease</fullName>
    </alternativeName>
</protein>
<comment type="cofactor">
    <cofactor evidence="1">
        <name>a divalent metal cation</name>
        <dbReference type="ChEBI" id="CHEBI:60240"/>
    </cofactor>
</comment>
<dbReference type="PANTHER" id="PTHR22930:SF289">
    <property type="entry name" value="DDE TNP4 DOMAIN-CONTAINING PROTEIN-RELATED"/>
    <property type="match status" value="1"/>
</dbReference>
<evidence type="ECO:0000313" key="14">
    <source>
        <dbReference type="EMBL" id="KAK4876491.1"/>
    </source>
</evidence>
<evidence type="ECO:0000256" key="4">
    <source>
        <dbReference type="ARBA" id="ARBA00006958"/>
    </source>
</evidence>
<evidence type="ECO:0000256" key="11">
    <source>
        <dbReference type="ARBA" id="ARBA00030126"/>
    </source>
</evidence>
<keyword evidence="9" id="KW-0378">Hydrolase</keyword>
<keyword evidence="6" id="KW-0963">Cytoplasm</keyword>
<dbReference type="GO" id="GO:0046872">
    <property type="term" value="F:metal ion binding"/>
    <property type="evidence" value="ECO:0007669"/>
    <property type="project" value="UniProtKB-KW"/>
</dbReference>
<evidence type="ECO:0000256" key="3">
    <source>
        <dbReference type="ARBA" id="ARBA00004496"/>
    </source>
</evidence>
<dbReference type="InterPro" id="IPR027806">
    <property type="entry name" value="HARBI1_dom"/>
</dbReference>
<dbReference type="GO" id="GO:0016787">
    <property type="term" value="F:hydrolase activity"/>
    <property type="evidence" value="ECO:0007669"/>
    <property type="project" value="UniProtKB-KW"/>
</dbReference>
<gene>
    <name evidence="14" type="ORF">RN001_012913</name>
</gene>
<dbReference type="Pfam" id="PF13359">
    <property type="entry name" value="DDE_Tnp_4"/>
    <property type="match status" value="1"/>
</dbReference>
<evidence type="ECO:0000256" key="2">
    <source>
        <dbReference type="ARBA" id="ARBA00004123"/>
    </source>
</evidence>
<evidence type="ECO:0000313" key="15">
    <source>
        <dbReference type="Proteomes" id="UP001353858"/>
    </source>
</evidence>
<dbReference type="GO" id="GO:0005737">
    <property type="term" value="C:cytoplasm"/>
    <property type="evidence" value="ECO:0007669"/>
    <property type="project" value="UniProtKB-SubCell"/>
</dbReference>
<proteinExistence type="inferred from homology"/>
<dbReference type="InterPro" id="IPR026103">
    <property type="entry name" value="HARBI1_animal"/>
</dbReference>
<dbReference type="EMBL" id="JARPUR010000005">
    <property type="protein sequence ID" value="KAK4876491.1"/>
    <property type="molecule type" value="Genomic_DNA"/>
</dbReference>
<dbReference type="PANTHER" id="PTHR22930">
    <property type="match status" value="1"/>
</dbReference>
<reference evidence="15" key="1">
    <citation type="submission" date="2023-01" db="EMBL/GenBank/DDBJ databases">
        <title>Key to firefly adult light organ development and bioluminescence: homeobox transcription factors regulate luciferase expression and transportation to peroxisome.</title>
        <authorList>
            <person name="Fu X."/>
        </authorList>
    </citation>
    <scope>NUCLEOTIDE SEQUENCE [LARGE SCALE GENOMIC DNA]</scope>
</reference>
<comment type="subcellular location">
    <subcellularLocation>
        <location evidence="3">Cytoplasm</location>
    </subcellularLocation>
    <subcellularLocation>
        <location evidence="2">Nucleus</location>
    </subcellularLocation>
</comment>
<keyword evidence="10" id="KW-0539">Nucleus</keyword>
<sequence length="329" mass="38027">MEYENLTDDEEFRELVLQDAFPRVPRQFKERPNQFTKWRNEEFLLRFRLSKLVVTYVLDKIALQITPNTNRSCALSAEEKVFNTLYFLATGTFLRVVGDTGGQDKSTISGSIAEVLHHLANLRPEYVAMPENQEEIEQVRQEFFNISRFPRCVGAIDCTHVKIRPSSGGIDERYRNRKGFFSFNVQVVSDAKCLIRDIVCRWHGAAHDATIFANSRIRARMENREFGEESVLVGDSGYGIRNYLITPLRNPHGQVEQLFNESQIRTRNPVERTFGIWKKRFPVLAFDLRLHLRTVKPLIVATSVLHNIACQMRAVNPINHEMEVAINLT</sequence>
<evidence type="ECO:0000256" key="5">
    <source>
        <dbReference type="ARBA" id="ARBA00015519"/>
    </source>
</evidence>
<feature type="domain" description="DDE Tnp4" evidence="13">
    <location>
        <begin position="156"/>
        <end position="307"/>
    </location>
</feature>
<evidence type="ECO:0000256" key="1">
    <source>
        <dbReference type="ARBA" id="ARBA00001968"/>
    </source>
</evidence>
<comment type="similarity">
    <text evidence="4">Belongs to the HARBI1 family.</text>
</comment>
<dbReference type="GO" id="GO:0005634">
    <property type="term" value="C:nucleus"/>
    <property type="evidence" value="ECO:0007669"/>
    <property type="project" value="UniProtKB-SubCell"/>
</dbReference>
<comment type="caution">
    <text evidence="14">The sequence shown here is derived from an EMBL/GenBank/DDBJ whole genome shotgun (WGS) entry which is preliminary data.</text>
</comment>
<evidence type="ECO:0000256" key="8">
    <source>
        <dbReference type="ARBA" id="ARBA00022723"/>
    </source>
</evidence>
<dbReference type="GO" id="GO:0004518">
    <property type="term" value="F:nuclease activity"/>
    <property type="evidence" value="ECO:0007669"/>
    <property type="project" value="UniProtKB-KW"/>
</dbReference>
<keyword evidence="15" id="KW-1185">Reference proteome</keyword>
<comment type="function">
    <text evidence="12">Transposase-derived protein that may have nuclease activity. Does not have transposase activity.</text>
</comment>
<evidence type="ECO:0000259" key="13">
    <source>
        <dbReference type="Pfam" id="PF13359"/>
    </source>
</evidence>
<dbReference type="PRINTS" id="PR02086">
    <property type="entry name" value="PUTNUCHARBI1"/>
</dbReference>
<evidence type="ECO:0000256" key="10">
    <source>
        <dbReference type="ARBA" id="ARBA00023242"/>
    </source>
</evidence>
<evidence type="ECO:0000256" key="9">
    <source>
        <dbReference type="ARBA" id="ARBA00022801"/>
    </source>
</evidence>
<dbReference type="Proteomes" id="UP001353858">
    <property type="component" value="Unassembled WGS sequence"/>
</dbReference>
<evidence type="ECO:0000256" key="6">
    <source>
        <dbReference type="ARBA" id="ARBA00022490"/>
    </source>
</evidence>
<dbReference type="AlphaFoldDB" id="A0AAN7P6Y5"/>
<organism evidence="14 15">
    <name type="scientific">Aquatica leii</name>
    <dbReference type="NCBI Taxonomy" id="1421715"/>
    <lineage>
        <taxon>Eukaryota</taxon>
        <taxon>Metazoa</taxon>
        <taxon>Ecdysozoa</taxon>
        <taxon>Arthropoda</taxon>
        <taxon>Hexapoda</taxon>
        <taxon>Insecta</taxon>
        <taxon>Pterygota</taxon>
        <taxon>Neoptera</taxon>
        <taxon>Endopterygota</taxon>
        <taxon>Coleoptera</taxon>
        <taxon>Polyphaga</taxon>
        <taxon>Elateriformia</taxon>
        <taxon>Elateroidea</taxon>
        <taxon>Lampyridae</taxon>
        <taxon>Luciolinae</taxon>
        <taxon>Aquatica</taxon>
    </lineage>
</organism>